<dbReference type="STRING" id="1842727.RD110_16665"/>
<evidence type="ECO:0000313" key="2">
    <source>
        <dbReference type="EMBL" id="APW38628.1"/>
    </source>
</evidence>
<sequence length="123" mass="13164">MILVDTSVWVDHLQRGNKTLTHCLNGGQVLTHPFVIGELALGSLQQRAQVLEALQNLSQAATATDKEVLGFISTHALHGIGIGYVDAHLLASTRLTPGATLWTLDKRLQAAALKLGLATNLLH</sequence>
<keyword evidence="3" id="KW-1185">Reference proteome</keyword>
<protein>
    <submittedName>
        <fullName evidence="2">VapC toxin family PIN domain ribonuclease</fullName>
    </submittedName>
</protein>
<evidence type="ECO:0000259" key="1">
    <source>
        <dbReference type="Pfam" id="PF01850"/>
    </source>
</evidence>
<dbReference type="CDD" id="cd09854">
    <property type="entry name" value="PIN_VapC-like"/>
    <property type="match status" value="1"/>
</dbReference>
<gene>
    <name evidence="2" type="ORF">RD110_16665</name>
</gene>
<dbReference type="EMBL" id="CP019236">
    <property type="protein sequence ID" value="APW38628.1"/>
    <property type="molecule type" value="Genomic_DNA"/>
</dbReference>
<dbReference type="KEGG" id="rhy:RD110_16665"/>
<dbReference type="SUPFAM" id="SSF88723">
    <property type="entry name" value="PIN domain-like"/>
    <property type="match status" value="1"/>
</dbReference>
<dbReference type="OrthoDB" id="329172at2"/>
<accession>A0A1P8JY08</accession>
<feature type="domain" description="PIN" evidence="1">
    <location>
        <begin position="2"/>
        <end position="112"/>
    </location>
</feature>
<organism evidence="2 3">
    <name type="scientific">Rhodoferax koreensis</name>
    <dbReference type="NCBI Taxonomy" id="1842727"/>
    <lineage>
        <taxon>Bacteria</taxon>
        <taxon>Pseudomonadati</taxon>
        <taxon>Pseudomonadota</taxon>
        <taxon>Betaproteobacteria</taxon>
        <taxon>Burkholderiales</taxon>
        <taxon>Comamonadaceae</taxon>
        <taxon>Rhodoferax</taxon>
    </lineage>
</organism>
<dbReference type="RefSeq" id="WP_076200507.1">
    <property type="nucleotide sequence ID" value="NZ_CP019236.1"/>
</dbReference>
<dbReference type="InterPro" id="IPR002716">
    <property type="entry name" value="PIN_dom"/>
</dbReference>
<dbReference type="AlphaFoldDB" id="A0A1P8JY08"/>
<evidence type="ECO:0000313" key="3">
    <source>
        <dbReference type="Proteomes" id="UP000186609"/>
    </source>
</evidence>
<dbReference type="InterPro" id="IPR029060">
    <property type="entry name" value="PIN-like_dom_sf"/>
</dbReference>
<proteinExistence type="predicted"/>
<dbReference type="Proteomes" id="UP000186609">
    <property type="component" value="Chromosome"/>
</dbReference>
<dbReference type="Pfam" id="PF01850">
    <property type="entry name" value="PIN"/>
    <property type="match status" value="1"/>
</dbReference>
<dbReference type="Gene3D" id="3.40.50.1010">
    <property type="entry name" value="5'-nuclease"/>
    <property type="match status" value="1"/>
</dbReference>
<name>A0A1P8JY08_9BURK</name>
<reference evidence="2 3" key="1">
    <citation type="submission" date="2017-01" db="EMBL/GenBank/DDBJ databases">
        <authorList>
            <person name="Mah S.A."/>
            <person name="Swanson W.J."/>
            <person name="Moy G.W."/>
            <person name="Vacquier V.D."/>
        </authorList>
    </citation>
    <scope>NUCLEOTIDE SEQUENCE [LARGE SCALE GENOMIC DNA]</scope>
    <source>
        <strain evidence="2 3">DCY110</strain>
    </source>
</reference>